<name>A0ABD2A538_VESSQ</name>
<protein>
    <submittedName>
        <fullName evidence="2">Uncharacterized protein</fullName>
    </submittedName>
</protein>
<feature type="region of interest" description="Disordered" evidence="1">
    <location>
        <begin position="294"/>
        <end position="322"/>
    </location>
</feature>
<comment type="caution">
    <text evidence="2">The sequence shown here is derived from an EMBL/GenBank/DDBJ whole genome shotgun (WGS) entry which is preliminary data.</text>
</comment>
<keyword evidence="3" id="KW-1185">Reference proteome</keyword>
<evidence type="ECO:0000313" key="2">
    <source>
        <dbReference type="EMBL" id="KAL2714895.1"/>
    </source>
</evidence>
<dbReference type="Proteomes" id="UP001607302">
    <property type="component" value="Unassembled WGS sequence"/>
</dbReference>
<reference evidence="2 3" key="1">
    <citation type="journal article" date="2024" name="Ann. Entomol. Soc. Am.">
        <title>Genomic analyses of the southern and eastern yellowjacket wasps (Hymenoptera: Vespidae) reveal evolutionary signatures of social life.</title>
        <authorList>
            <person name="Catto M.A."/>
            <person name="Caine P.B."/>
            <person name="Orr S.E."/>
            <person name="Hunt B.G."/>
            <person name="Goodisman M.A.D."/>
        </authorList>
    </citation>
    <scope>NUCLEOTIDE SEQUENCE [LARGE SCALE GENOMIC DNA]</scope>
    <source>
        <strain evidence="2">233</strain>
        <tissue evidence="2">Head and thorax</tissue>
    </source>
</reference>
<feature type="non-terminal residue" evidence="2">
    <location>
        <position position="1"/>
    </location>
</feature>
<accession>A0ABD2A538</accession>
<sequence length="322" mass="36763">KQVTGRSEKFVIERHPRPRRETPNGFTDVRALGKFQSIAVPRALTEKFNEIPWIPCTPRHPFVLVDPLRLASPLEMTLQRSPLEIETFLVGNPSMKIDVTSIALGNEDFPDVYGLFADIEAICYGQRFRIYWRLSDEEYIPVYNSIGLKAALNTIYKPRIYVVVDEVYFWSQISKSFLLDVLERHNFASIPDLYKTSPINIFSDLKVLKVGSACSANVSHRDMGTENTQLRDTARVSIRLTFKCALTEKRPTDDPAARFDHLLSKTSPRYTNETKRVDEQLKLLMKGFPEKKTIPVTEQFPKSKNTKSPPTVKGSKKKPVAN</sequence>
<dbReference type="EMBL" id="JAUDFV010000155">
    <property type="protein sequence ID" value="KAL2714895.1"/>
    <property type="molecule type" value="Genomic_DNA"/>
</dbReference>
<proteinExistence type="predicted"/>
<feature type="compositionally biased region" description="Polar residues" evidence="1">
    <location>
        <begin position="300"/>
        <end position="309"/>
    </location>
</feature>
<evidence type="ECO:0000313" key="3">
    <source>
        <dbReference type="Proteomes" id="UP001607302"/>
    </source>
</evidence>
<dbReference type="AlphaFoldDB" id="A0ABD2A538"/>
<gene>
    <name evidence="2" type="ORF">V1478_014593</name>
</gene>
<evidence type="ECO:0000256" key="1">
    <source>
        <dbReference type="SAM" id="MobiDB-lite"/>
    </source>
</evidence>
<organism evidence="2 3">
    <name type="scientific">Vespula squamosa</name>
    <name type="common">Southern yellow jacket</name>
    <name type="synonym">Wasp</name>
    <dbReference type="NCBI Taxonomy" id="30214"/>
    <lineage>
        <taxon>Eukaryota</taxon>
        <taxon>Metazoa</taxon>
        <taxon>Ecdysozoa</taxon>
        <taxon>Arthropoda</taxon>
        <taxon>Hexapoda</taxon>
        <taxon>Insecta</taxon>
        <taxon>Pterygota</taxon>
        <taxon>Neoptera</taxon>
        <taxon>Endopterygota</taxon>
        <taxon>Hymenoptera</taxon>
        <taxon>Apocrita</taxon>
        <taxon>Aculeata</taxon>
        <taxon>Vespoidea</taxon>
        <taxon>Vespidae</taxon>
        <taxon>Vespinae</taxon>
        <taxon>Vespula</taxon>
    </lineage>
</organism>